<dbReference type="InterPro" id="IPR051609">
    <property type="entry name" value="NmrA/Isoflavone_reductase-like"/>
</dbReference>
<dbReference type="InterPro" id="IPR016040">
    <property type="entry name" value="NAD(P)-bd_dom"/>
</dbReference>
<dbReference type="EMBL" id="KZ824443">
    <property type="protein sequence ID" value="RAK99964.1"/>
    <property type="molecule type" value="Genomic_DNA"/>
</dbReference>
<evidence type="ECO:0000259" key="4">
    <source>
        <dbReference type="Pfam" id="PF13460"/>
    </source>
</evidence>
<evidence type="ECO:0000313" key="6">
    <source>
        <dbReference type="Proteomes" id="UP000249402"/>
    </source>
</evidence>
<proteinExistence type="inferred from homology"/>
<dbReference type="STRING" id="1448316.A0A395GY08"/>
<dbReference type="Proteomes" id="UP000249402">
    <property type="component" value="Unassembled WGS sequence"/>
</dbReference>
<dbReference type="GO" id="GO:0016491">
    <property type="term" value="F:oxidoreductase activity"/>
    <property type="evidence" value="ECO:0007669"/>
    <property type="project" value="UniProtKB-KW"/>
</dbReference>
<feature type="domain" description="NAD(P)-binding" evidence="4">
    <location>
        <begin position="23"/>
        <end position="155"/>
    </location>
</feature>
<accession>A0A395GY08</accession>
<keyword evidence="2" id="KW-0521">NADP</keyword>
<gene>
    <name evidence="5" type="ORF">BO80DRAFT_502878</name>
</gene>
<evidence type="ECO:0000256" key="1">
    <source>
        <dbReference type="ARBA" id="ARBA00005725"/>
    </source>
</evidence>
<dbReference type="PANTHER" id="PTHR47706">
    <property type="entry name" value="NMRA-LIKE FAMILY PROTEIN"/>
    <property type="match status" value="1"/>
</dbReference>
<dbReference type="AlphaFoldDB" id="A0A395GY08"/>
<dbReference type="PANTHER" id="PTHR47706:SF8">
    <property type="entry name" value="NMRA-LIKE DOMAIN-CONTAINING PROTEIN"/>
    <property type="match status" value="1"/>
</dbReference>
<comment type="similarity">
    <text evidence="1">Belongs to the NmrA-type oxidoreductase family. Isoflavone reductase subfamily.</text>
</comment>
<dbReference type="Pfam" id="PF13460">
    <property type="entry name" value="NAD_binding_10"/>
    <property type="match status" value="1"/>
</dbReference>
<dbReference type="SUPFAM" id="SSF51735">
    <property type="entry name" value="NAD(P)-binding Rossmann-fold domains"/>
    <property type="match status" value="1"/>
</dbReference>
<evidence type="ECO:0000256" key="2">
    <source>
        <dbReference type="ARBA" id="ARBA00022857"/>
    </source>
</evidence>
<dbReference type="OrthoDB" id="419598at2759"/>
<evidence type="ECO:0000256" key="3">
    <source>
        <dbReference type="ARBA" id="ARBA00023002"/>
    </source>
</evidence>
<dbReference type="RefSeq" id="XP_025574292.1">
    <property type="nucleotide sequence ID" value="XM_025724351.1"/>
</dbReference>
<dbReference type="InterPro" id="IPR045312">
    <property type="entry name" value="PCBER-like"/>
</dbReference>
<dbReference type="GeneID" id="37229216"/>
<keyword evidence="3" id="KW-0560">Oxidoreductase</keyword>
<dbReference type="VEuPathDB" id="FungiDB:BO80DRAFT_502878"/>
<dbReference type="CDD" id="cd05259">
    <property type="entry name" value="PCBER_SDR_a"/>
    <property type="match status" value="1"/>
</dbReference>
<dbReference type="InterPro" id="IPR036291">
    <property type="entry name" value="NAD(P)-bd_dom_sf"/>
</dbReference>
<protein>
    <submittedName>
        <fullName evidence="5">NAD(P)-binding protein</fullName>
    </submittedName>
</protein>
<dbReference type="Gene3D" id="3.40.50.720">
    <property type="entry name" value="NAD(P)-binding Rossmann-like Domain"/>
    <property type="match status" value="1"/>
</dbReference>
<reference evidence="5 6" key="1">
    <citation type="submission" date="2018-02" db="EMBL/GenBank/DDBJ databases">
        <title>The genomes of Aspergillus section Nigri reveals drivers in fungal speciation.</title>
        <authorList>
            <consortium name="DOE Joint Genome Institute"/>
            <person name="Vesth T.C."/>
            <person name="Nybo J."/>
            <person name="Theobald S."/>
            <person name="Brandl J."/>
            <person name="Frisvad J.C."/>
            <person name="Nielsen K.F."/>
            <person name="Lyhne E.K."/>
            <person name="Kogle M.E."/>
            <person name="Kuo A."/>
            <person name="Riley R."/>
            <person name="Clum A."/>
            <person name="Nolan M."/>
            <person name="Lipzen A."/>
            <person name="Salamov A."/>
            <person name="Henrissat B."/>
            <person name="Wiebenga A."/>
            <person name="De vries R.P."/>
            <person name="Grigoriev I.V."/>
            <person name="Mortensen U.H."/>
            <person name="Andersen M.R."/>
            <person name="Baker S.E."/>
        </authorList>
    </citation>
    <scope>NUCLEOTIDE SEQUENCE [LARGE SCALE GENOMIC DNA]</scope>
    <source>
        <strain evidence="5 6">CBS 121593</strain>
    </source>
</reference>
<sequence length="337" mass="36849">MPRYAKDQPAGFTNTIERVAIVGAGGTIGTHITTALLATGLHTITALTRPTSTTKLPPGIHIAPVDYTDESTLIAALQGHQFLIITLAPTAPRDTHSKLVHAAAKAGIPYIMPNSYAGDIDNVKLNEDTLLGPVAQAQRAEIEALGMQWVALCCGFWYEYSLAGGETRFGFDFARRRVTMYDEGRSVISTTTLKQVGRAVARVLSLKVLPEDEFDGGLALEGFLGKGVYVRSFVLTQRDMFESVLRVSGTRESEWVVVKEESKMRYRDGLALVKRGNMAGFSKLLYARAFWPEDSADLSGKAQNEVLGLPEEELDEATRAGIELVEELQLRVERMAA</sequence>
<keyword evidence="6" id="KW-1185">Reference proteome</keyword>
<name>A0A395GY08_9EURO</name>
<organism evidence="5 6">
    <name type="scientific">Aspergillus ibericus CBS 121593</name>
    <dbReference type="NCBI Taxonomy" id="1448316"/>
    <lineage>
        <taxon>Eukaryota</taxon>
        <taxon>Fungi</taxon>
        <taxon>Dikarya</taxon>
        <taxon>Ascomycota</taxon>
        <taxon>Pezizomycotina</taxon>
        <taxon>Eurotiomycetes</taxon>
        <taxon>Eurotiomycetidae</taxon>
        <taxon>Eurotiales</taxon>
        <taxon>Aspergillaceae</taxon>
        <taxon>Aspergillus</taxon>
        <taxon>Aspergillus subgen. Circumdati</taxon>
    </lineage>
</organism>
<evidence type="ECO:0000313" key="5">
    <source>
        <dbReference type="EMBL" id="RAK99964.1"/>
    </source>
</evidence>